<dbReference type="PROSITE" id="PS51257">
    <property type="entry name" value="PROKAR_LIPOPROTEIN"/>
    <property type="match status" value="1"/>
</dbReference>
<dbReference type="RefSeq" id="WP_311705657.1">
    <property type="nucleotide sequence ID" value="NZ_JAVREL010000010.1"/>
</dbReference>
<dbReference type="EMBL" id="JAVREL010000010">
    <property type="protein sequence ID" value="MDT0344525.1"/>
    <property type="molecule type" value="Genomic_DNA"/>
</dbReference>
<name>A0ABU2MSC8_9ACTN</name>
<reference evidence="4" key="1">
    <citation type="submission" date="2023-07" db="EMBL/GenBank/DDBJ databases">
        <title>30 novel species of actinomycetes from the DSMZ collection.</title>
        <authorList>
            <person name="Nouioui I."/>
        </authorList>
    </citation>
    <scope>NUCLEOTIDE SEQUENCE [LARGE SCALE GENOMIC DNA]</scope>
    <source>
        <strain evidence="4">DSM 44938</strain>
    </source>
</reference>
<evidence type="ECO:0000256" key="1">
    <source>
        <dbReference type="SAM" id="SignalP"/>
    </source>
</evidence>
<feature type="domain" description="DUF8094" evidence="2">
    <location>
        <begin position="36"/>
        <end position="324"/>
    </location>
</feature>
<organism evidence="3 4">
    <name type="scientific">Streptomyces litchfieldiae</name>
    <dbReference type="NCBI Taxonomy" id="3075543"/>
    <lineage>
        <taxon>Bacteria</taxon>
        <taxon>Bacillati</taxon>
        <taxon>Actinomycetota</taxon>
        <taxon>Actinomycetes</taxon>
        <taxon>Kitasatosporales</taxon>
        <taxon>Streptomycetaceae</taxon>
        <taxon>Streptomyces</taxon>
    </lineage>
</organism>
<feature type="signal peptide" evidence="1">
    <location>
        <begin position="1"/>
        <end position="32"/>
    </location>
</feature>
<keyword evidence="4" id="KW-1185">Reference proteome</keyword>
<protein>
    <recommendedName>
        <fullName evidence="2">DUF8094 domain-containing protein</fullName>
    </recommendedName>
</protein>
<dbReference type="InterPro" id="IPR058407">
    <property type="entry name" value="DUF8094"/>
</dbReference>
<feature type="chain" id="PRO_5045763854" description="DUF8094 domain-containing protein" evidence="1">
    <location>
        <begin position="33"/>
        <end position="325"/>
    </location>
</feature>
<evidence type="ECO:0000259" key="2">
    <source>
        <dbReference type="Pfam" id="PF26366"/>
    </source>
</evidence>
<gene>
    <name evidence="3" type="ORF">RM590_18185</name>
</gene>
<comment type="caution">
    <text evidence="3">The sequence shown here is derived from an EMBL/GenBank/DDBJ whole genome shotgun (WGS) entry which is preliminary data.</text>
</comment>
<evidence type="ECO:0000313" key="4">
    <source>
        <dbReference type="Proteomes" id="UP001183246"/>
    </source>
</evidence>
<dbReference type="Proteomes" id="UP001183246">
    <property type="component" value="Unassembled WGS sequence"/>
</dbReference>
<evidence type="ECO:0000313" key="3">
    <source>
        <dbReference type="EMBL" id="MDT0344525.1"/>
    </source>
</evidence>
<proteinExistence type="predicted"/>
<accession>A0ABU2MSC8</accession>
<sequence>MRVRARLTTATAGLATALAMVASLSGCMTVHGETAVVPAASEEEAQEALERYVEISNEALGDLDPELNSTAETGPLGAIRAASLTMLDEADPAYEFPELEVSDTQFHIPQQAGWPKFFVADTQTTQTPDNRWLIVFTRNSIDEDWRASYLSVMPTEGGPALAEDEDGYLEDLPVGEDTNTGVGVEPGAVGQAYVDYVQSGEGPFVGGDYTSGELTAREEANSDPRYATDYQDQVPEGAEFAPVAMRTQDGGALVFFSTTRFEKQTMAEGQQLVVDPLVEVLLEGEARTSQTLEWLGMHASVVSEGENGQVDILHRSIGVVGATGQ</sequence>
<dbReference type="Pfam" id="PF26366">
    <property type="entry name" value="DUF8094"/>
    <property type="match status" value="1"/>
</dbReference>
<keyword evidence="1" id="KW-0732">Signal</keyword>